<evidence type="ECO:0000313" key="2">
    <source>
        <dbReference type="EMBL" id="QRH03634.1"/>
    </source>
</evidence>
<dbReference type="InterPro" id="IPR045676">
    <property type="entry name" value="DUF6194"/>
</dbReference>
<protein>
    <recommendedName>
        <fullName evidence="1">DUF6194 domain-containing protein</fullName>
    </recommendedName>
</protein>
<accession>A0ABX7G8F3</accession>
<keyword evidence="3" id="KW-1185">Reference proteome</keyword>
<name>A0ABX7G8F3_9GAMM</name>
<organism evidence="2 3">
    <name type="scientific">Shewanella litorisediminis</name>
    <dbReference type="NCBI Taxonomy" id="1173586"/>
    <lineage>
        <taxon>Bacteria</taxon>
        <taxon>Pseudomonadati</taxon>
        <taxon>Pseudomonadota</taxon>
        <taxon>Gammaproteobacteria</taxon>
        <taxon>Alteromonadales</taxon>
        <taxon>Shewanellaceae</taxon>
        <taxon>Shewanella</taxon>
    </lineage>
</organism>
<sequence>MQIEEIFDYCIKEYNGLVLDKNWGERGVFYNPGKVLPKGIYVLTIKEKDGPNDKASNVNRENVYRLNLGLSKASFVKLFGPPPQRPSAGSIVYTGHNFEALNEITPHPVYGWMSWVAVLNPSVETFERLKPLISEAVALAKLKFEKKAKNTRER</sequence>
<evidence type="ECO:0000259" key="1">
    <source>
        <dbReference type="Pfam" id="PF19694"/>
    </source>
</evidence>
<feature type="domain" description="DUF6194" evidence="1">
    <location>
        <begin position="1"/>
        <end position="148"/>
    </location>
</feature>
<evidence type="ECO:0000313" key="3">
    <source>
        <dbReference type="Proteomes" id="UP000596252"/>
    </source>
</evidence>
<reference evidence="2 3" key="1">
    <citation type="journal article" date="2012" name="Antonie Van Leeuwenhoek">
        <title>Shewanella litorisediminis sp. nov., a gammaproteobacterium isolated from a tidal flat sediment.</title>
        <authorList>
            <person name="Lee M.H."/>
            <person name="Yoon J.H."/>
        </authorList>
    </citation>
    <scope>NUCLEOTIDE SEQUENCE [LARGE SCALE GENOMIC DNA]</scope>
    <source>
        <strain evidence="2 3">SMK1-12</strain>
    </source>
</reference>
<dbReference type="EMBL" id="CP069213">
    <property type="protein sequence ID" value="QRH03634.1"/>
    <property type="molecule type" value="Genomic_DNA"/>
</dbReference>
<proteinExistence type="predicted"/>
<gene>
    <name evidence="2" type="ORF">JQC75_08945</name>
</gene>
<dbReference type="Proteomes" id="UP000596252">
    <property type="component" value="Chromosome"/>
</dbReference>
<dbReference type="Pfam" id="PF19694">
    <property type="entry name" value="DUF6194"/>
    <property type="match status" value="1"/>
</dbReference>